<dbReference type="Proteomes" id="UP000549066">
    <property type="component" value="Unassembled WGS sequence"/>
</dbReference>
<dbReference type="GO" id="GO:0008168">
    <property type="term" value="F:methyltransferase activity"/>
    <property type="evidence" value="ECO:0007669"/>
    <property type="project" value="UniProtKB-KW"/>
</dbReference>
<keyword evidence="1 5" id="KW-0489">Methyltransferase</keyword>
<dbReference type="PANTHER" id="PTHR43464">
    <property type="entry name" value="METHYLTRANSFERASE"/>
    <property type="match status" value="1"/>
</dbReference>
<dbReference type="InterPro" id="IPR013216">
    <property type="entry name" value="Methyltransf_11"/>
</dbReference>
<comment type="caution">
    <text evidence="5">The sequence shown here is derived from an EMBL/GenBank/DDBJ whole genome shotgun (WGS) entry which is preliminary data.</text>
</comment>
<keyword evidence="2" id="KW-0808">Transferase</keyword>
<evidence type="ECO:0000256" key="1">
    <source>
        <dbReference type="ARBA" id="ARBA00022603"/>
    </source>
</evidence>
<dbReference type="GO" id="GO:0032259">
    <property type="term" value="P:methylation"/>
    <property type="evidence" value="ECO:0007669"/>
    <property type="project" value="UniProtKB-KW"/>
</dbReference>
<organism evidence="5 6">
    <name type="scientific">Agromyces hippuratus</name>
    <dbReference type="NCBI Taxonomy" id="286438"/>
    <lineage>
        <taxon>Bacteria</taxon>
        <taxon>Bacillati</taxon>
        <taxon>Actinomycetota</taxon>
        <taxon>Actinomycetes</taxon>
        <taxon>Micrococcales</taxon>
        <taxon>Microbacteriaceae</taxon>
        <taxon>Agromyces</taxon>
    </lineage>
</organism>
<dbReference type="SUPFAM" id="SSF53335">
    <property type="entry name" value="S-adenosyl-L-methionine-dependent methyltransferases"/>
    <property type="match status" value="1"/>
</dbReference>
<dbReference type="Gene3D" id="3.40.50.150">
    <property type="entry name" value="Vaccinia Virus protein VP39"/>
    <property type="match status" value="1"/>
</dbReference>
<dbReference type="InterPro" id="IPR029063">
    <property type="entry name" value="SAM-dependent_MTases_sf"/>
</dbReference>
<dbReference type="PANTHER" id="PTHR43464:SF19">
    <property type="entry name" value="UBIQUINONE BIOSYNTHESIS O-METHYLTRANSFERASE, MITOCHONDRIAL"/>
    <property type="match status" value="1"/>
</dbReference>
<evidence type="ECO:0000256" key="3">
    <source>
        <dbReference type="ARBA" id="ARBA00022691"/>
    </source>
</evidence>
<keyword evidence="6" id="KW-1185">Reference proteome</keyword>
<proteinExistence type="predicted"/>
<reference evidence="5 6" key="1">
    <citation type="submission" date="2020-07" db="EMBL/GenBank/DDBJ databases">
        <title>Sequencing the genomes of 1000 actinobacteria strains.</title>
        <authorList>
            <person name="Klenk H.-P."/>
        </authorList>
    </citation>
    <scope>NUCLEOTIDE SEQUENCE [LARGE SCALE GENOMIC DNA]</scope>
    <source>
        <strain evidence="5 6">DSM 8598</strain>
    </source>
</reference>
<sequence>MSDAEDDGVESEPTAQAAYAERLRSLERRGIRRVVDVQAPYRWNLRRLHLGRVLDVGCGLGRNLVNLGADSVGVDHNAESIRIARERGLAAYTPQEFADLATPPASFDTLLYAHVLEHMDTAAGLRLIREYLPYLREDGRLCVITPQERGYRSDATHVRFVDFASIREVVDEVRMTTEREFSFPFPRFIGRVFPYNEFVVVAGRG</sequence>
<dbReference type="EMBL" id="JACCFI010000001">
    <property type="protein sequence ID" value="NYG19889.1"/>
    <property type="molecule type" value="Genomic_DNA"/>
</dbReference>
<evidence type="ECO:0000259" key="4">
    <source>
        <dbReference type="Pfam" id="PF08241"/>
    </source>
</evidence>
<accession>A0A852WPK2</accession>
<evidence type="ECO:0000256" key="2">
    <source>
        <dbReference type="ARBA" id="ARBA00022679"/>
    </source>
</evidence>
<dbReference type="RefSeq" id="WP_179550102.1">
    <property type="nucleotide sequence ID" value="NZ_JACCFI010000001.1"/>
</dbReference>
<gene>
    <name evidence="5" type="ORF">BJY17_000636</name>
</gene>
<protein>
    <submittedName>
        <fullName evidence="5">2-polyprenyl-3-methyl-5-hydroxy-6-metoxy-1, 4-benzoquinol methylase</fullName>
    </submittedName>
</protein>
<name>A0A852WPK2_9MICO</name>
<keyword evidence="3" id="KW-0949">S-adenosyl-L-methionine</keyword>
<dbReference type="AlphaFoldDB" id="A0A852WPK2"/>
<dbReference type="Pfam" id="PF08241">
    <property type="entry name" value="Methyltransf_11"/>
    <property type="match status" value="1"/>
</dbReference>
<feature type="domain" description="Methyltransferase type 11" evidence="4">
    <location>
        <begin position="54"/>
        <end position="142"/>
    </location>
</feature>
<dbReference type="CDD" id="cd02440">
    <property type="entry name" value="AdoMet_MTases"/>
    <property type="match status" value="1"/>
</dbReference>
<evidence type="ECO:0000313" key="6">
    <source>
        <dbReference type="Proteomes" id="UP000549066"/>
    </source>
</evidence>
<evidence type="ECO:0000313" key="5">
    <source>
        <dbReference type="EMBL" id="NYG19889.1"/>
    </source>
</evidence>